<dbReference type="Pfam" id="PF06891">
    <property type="entry name" value="P2_Phage_GpR"/>
    <property type="match status" value="1"/>
</dbReference>
<evidence type="ECO:0008006" key="2">
    <source>
        <dbReference type="Google" id="ProtNLM"/>
    </source>
</evidence>
<evidence type="ECO:0000313" key="1">
    <source>
        <dbReference type="EMBL" id="SBW06350.1"/>
    </source>
</evidence>
<sequence length="163" mass="18022">MRKFTALVKHLLESSGLPREQCSAFADQGELLLTGRDMGPAYVDDQPRRQLDLGVWKYEAVINLERYPYDGMTLLSLVLAWLAEHDADRAAQGLEDPKITVTLNDGDTSDVELDIFFEEALAVIEDPAGPIKFEGTRWSMAPTVLTPAEKLTGLHGAVRGDHV</sequence>
<dbReference type="EMBL" id="FLUP01000001">
    <property type="protein sequence ID" value="SBW06350.1"/>
    <property type="molecule type" value="Genomic_DNA"/>
</dbReference>
<gene>
    <name evidence="1" type="ORF">KM92DES2_12178</name>
</gene>
<organism evidence="1">
    <name type="scientific">uncultured Desulfovibrio sp</name>
    <dbReference type="NCBI Taxonomy" id="167968"/>
    <lineage>
        <taxon>Bacteria</taxon>
        <taxon>Pseudomonadati</taxon>
        <taxon>Thermodesulfobacteriota</taxon>
        <taxon>Desulfovibrionia</taxon>
        <taxon>Desulfovibrionales</taxon>
        <taxon>Desulfovibrionaceae</taxon>
        <taxon>Desulfovibrio</taxon>
        <taxon>environmental samples</taxon>
    </lineage>
</organism>
<dbReference type="AlphaFoldDB" id="A0A212K3P0"/>
<dbReference type="InterPro" id="IPR009678">
    <property type="entry name" value="Phage_tail_completion_R"/>
</dbReference>
<name>A0A212K3P0_9BACT</name>
<reference evidence="1" key="1">
    <citation type="submission" date="2016-04" db="EMBL/GenBank/DDBJ databases">
        <authorList>
            <person name="Evans L.H."/>
            <person name="Alamgir A."/>
            <person name="Owens N."/>
            <person name="Weber N.D."/>
            <person name="Virtaneva K."/>
            <person name="Barbian K."/>
            <person name="Babar A."/>
            <person name="Rosenke K."/>
        </authorList>
    </citation>
    <scope>NUCLEOTIDE SEQUENCE</scope>
    <source>
        <strain evidence="1">92-2</strain>
    </source>
</reference>
<proteinExistence type="predicted"/>
<protein>
    <recommendedName>
        <fullName evidence="2">P2 phage tail completion R family protein</fullName>
    </recommendedName>
</protein>
<accession>A0A212K3P0</accession>
<dbReference type="RefSeq" id="WP_227119377.1">
    <property type="nucleotide sequence ID" value="NZ_LT598928.1"/>
</dbReference>